<reference evidence="4" key="2">
    <citation type="submission" date="2016-11" db="UniProtKB">
        <authorList>
            <consortium name="WormBaseParasite"/>
        </authorList>
    </citation>
    <scope>IDENTIFICATION</scope>
</reference>
<evidence type="ECO:0000256" key="1">
    <source>
        <dbReference type="SAM" id="MobiDB-lite"/>
    </source>
</evidence>
<evidence type="ECO:0000313" key="3">
    <source>
        <dbReference type="Proteomes" id="UP000095285"/>
    </source>
</evidence>
<feature type="compositionally biased region" description="Basic and acidic residues" evidence="1">
    <location>
        <begin position="1"/>
        <end position="18"/>
    </location>
</feature>
<name>A0A1I7VYC1_LOALO</name>
<dbReference type="WBParaSite" id="EN70_763">
    <property type="protein sequence ID" value="EN70_763"/>
    <property type="gene ID" value="EN70_763"/>
</dbReference>
<keyword evidence="3" id="KW-1185">Reference proteome</keyword>
<dbReference type="RefSeq" id="XP_003140132.1">
    <property type="nucleotide sequence ID" value="XM_003140084.1"/>
</dbReference>
<evidence type="ECO:0000313" key="4">
    <source>
        <dbReference type="WBParaSite" id="EN70_763"/>
    </source>
</evidence>
<sequence>MTKLPEKPEPKKYAKSSDDPFGTNDAFSGKLETSEKNSADWLDVKSHSLIIDGRQANTRVISLEPGTNEVHEFDVDVLYSWDQSSGTLSYEACSPVQTDSLETFKTAKMLPNYKDIICHAKLNQRLLRDSMPSQKILSAKSLAMFNDAMRQDRLQGHLFKKIVVPCQKDKNTERYELISKICDDAISEYMASSNHGNKLLEINVECGGAMPPRISINGIRAERTIKYDSGNESYCDISQATEQVHKVKHSFQHLSTCSPALPYPSANTFSRCSIEDYVKMLKERRKIQGSNNP</sequence>
<dbReference type="KEGG" id="loa:LOAG_04549"/>
<gene>
    <name evidence="2 4" type="ORF">LOAG_04549</name>
</gene>
<feature type="region of interest" description="Disordered" evidence="1">
    <location>
        <begin position="1"/>
        <end position="29"/>
    </location>
</feature>
<protein>
    <submittedName>
        <fullName evidence="4">CNDH2_C domain-containing protein</fullName>
    </submittedName>
</protein>
<accession>A0A1S0U1W9</accession>
<evidence type="ECO:0000313" key="2">
    <source>
        <dbReference type="EMBL" id="EFO23936.1"/>
    </source>
</evidence>
<dbReference type="OrthoDB" id="5848260at2759"/>
<reference evidence="2 3" key="1">
    <citation type="submission" date="2012-04" db="EMBL/GenBank/DDBJ databases">
        <title>The Genome Sequence of Loa loa.</title>
        <authorList>
            <consortium name="The Broad Institute Genome Sequencing Platform"/>
            <consortium name="Broad Institute Genome Sequencing Center for Infectious Disease"/>
            <person name="Nutman T.B."/>
            <person name="Fink D.L."/>
            <person name="Russ C."/>
            <person name="Young S."/>
            <person name="Zeng Q."/>
            <person name="Gargeya S."/>
            <person name="Alvarado L."/>
            <person name="Berlin A."/>
            <person name="Chapman S.B."/>
            <person name="Chen Z."/>
            <person name="Freedman E."/>
            <person name="Gellesch M."/>
            <person name="Goldberg J."/>
            <person name="Griggs A."/>
            <person name="Gujja S."/>
            <person name="Heilman E.R."/>
            <person name="Heiman D."/>
            <person name="Howarth C."/>
            <person name="Mehta T."/>
            <person name="Neiman D."/>
            <person name="Pearson M."/>
            <person name="Roberts A."/>
            <person name="Saif S."/>
            <person name="Shea T."/>
            <person name="Shenoy N."/>
            <person name="Sisk P."/>
            <person name="Stolte C."/>
            <person name="Sykes S."/>
            <person name="White J."/>
            <person name="Yandava C."/>
            <person name="Haas B."/>
            <person name="Henn M.R."/>
            <person name="Nusbaum C."/>
            <person name="Birren B."/>
        </authorList>
    </citation>
    <scope>NUCLEOTIDE SEQUENCE [LARGE SCALE GENOMIC DNA]</scope>
</reference>
<dbReference type="OMA" id="PASNEVH"/>
<dbReference type="GeneID" id="9941953"/>
<proteinExistence type="predicted"/>
<organism evidence="3 4">
    <name type="scientific">Loa loa</name>
    <name type="common">Eye worm</name>
    <name type="synonym">Filaria loa</name>
    <dbReference type="NCBI Taxonomy" id="7209"/>
    <lineage>
        <taxon>Eukaryota</taxon>
        <taxon>Metazoa</taxon>
        <taxon>Ecdysozoa</taxon>
        <taxon>Nematoda</taxon>
        <taxon>Chromadorea</taxon>
        <taxon>Rhabditida</taxon>
        <taxon>Spirurina</taxon>
        <taxon>Spiruromorpha</taxon>
        <taxon>Filarioidea</taxon>
        <taxon>Onchocercidae</taxon>
        <taxon>Loa</taxon>
    </lineage>
</organism>
<accession>A0A1I7VYC1</accession>
<dbReference type="Proteomes" id="UP000095285">
    <property type="component" value="Unassembled WGS sequence"/>
</dbReference>
<dbReference type="CTD" id="9941953"/>
<dbReference type="AlphaFoldDB" id="A0A1I7VYC1"/>
<dbReference type="EMBL" id="JH712133">
    <property type="protein sequence ID" value="EFO23936.1"/>
    <property type="molecule type" value="Genomic_DNA"/>
</dbReference>